<protein>
    <recommendedName>
        <fullName evidence="2">Heterokaryon incompatibility domain-containing protein</fullName>
    </recommendedName>
</protein>
<dbReference type="InterPro" id="IPR010730">
    <property type="entry name" value="HET"/>
</dbReference>
<dbReference type="OrthoDB" id="5416609at2759"/>
<feature type="region of interest" description="Disordered" evidence="1">
    <location>
        <begin position="263"/>
        <end position="293"/>
    </location>
</feature>
<dbReference type="InterPro" id="IPR052895">
    <property type="entry name" value="HetReg/Transcr_Mod"/>
</dbReference>
<proteinExistence type="predicted"/>
<dbReference type="PANTHER" id="PTHR24148:SF79">
    <property type="entry name" value="HETEROKARYON INCOMPATIBILITY DOMAIN-CONTAINING PROTEIN"/>
    <property type="match status" value="1"/>
</dbReference>
<name>A0A9W8XZ01_9PLEO</name>
<feature type="compositionally biased region" description="Basic and acidic residues" evidence="1">
    <location>
        <begin position="269"/>
        <end position="287"/>
    </location>
</feature>
<dbReference type="AlphaFoldDB" id="A0A9W8XZ01"/>
<organism evidence="3 4">
    <name type="scientific">Neocucurbitaria cava</name>
    <dbReference type="NCBI Taxonomy" id="798079"/>
    <lineage>
        <taxon>Eukaryota</taxon>
        <taxon>Fungi</taxon>
        <taxon>Dikarya</taxon>
        <taxon>Ascomycota</taxon>
        <taxon>Pezizomycotina</taxon>
        <taxon>Dothideomycetes</taxon>
        <taxon>Pleosporomycetidae</taxon>
        <taxon>Pleosporales</taxon>
        <taxon>Pleosporineae</taxon>
        <taxon>Cucurbitariaceae</taxon>
        <taxon>Neocucurbitaria</taxon>
    </lineage>
</organism>
<sequence length="574" mass="65921">MEHQFVRNHPEPDTRPLLWVDAVCINQNDGLEKAAQVMMMQDIYQKAERVVVWLGEEDAQSNKGLDFVSQLLAAEERAKTVLSDADASLVAWKRLRKLDLPKEGGDDDEYMSFISLFKRDWWSRVWIIQEVAMAKEAHLMCGSRSVLWDDFVKAFYFMNTLNLIIPDPARYAEVLFRVVSVIDARDSRVLGHERDLLGLLLRCRSSLATDPLDKVFALLGLATNTGEDGIKIRPEYGIEVKKVYTDLALAIIEHEGNLDILGVPRTKANPKEEPKAVQSVDSEKDQEANPTMDPFPSWVPDWSTWDSTLTLNRRERLASYEPQNEILIRKATGNTRAEPLRHANTNLLGLQGYTIDEITQLGPLYRSEDELLNFNIWLVDSIKFWKSNMQTLLHWESLSESNNQQHHYKNKIYRTTGESMLDAYWQTLTVGWQLNEEHTLSATTYREWDRYHRPAAWLRRFVGPKIATSSAYTWFTFALMFCKQMRRPPPELGFERPLSLASNRRFVRTGKGYMGLVGAETRVGDCVVLCKRGGSPLIMRPNGGSWELVGDSYVHGMMSGEVFEEEKCRTMWLA</sequence>
<keyword evidence="4" id="KW-1185">Reference proteome</keyword>
<evidence type="ECO:0000313" key="3">
    <source>
        <dbReference type="EMBL" id="KAJ4362571.1"/>
    </source>
</evidence>
<accession>A0A9W8XZ01</accession>
<dbReference type="Proteomes" id="UP001140560">
    <property type="component" value="Unassembled WGS sequence"/>
</dbReference>
<dbReference type="Pfam" id="PF26639">
    <property type="entry name" value="Het-6_barrel"/>
    <property type="match status" value="1"/>
</dbReference>
<dbReference type="EMBL" id="JAPEUY010000021">
    <property type="protein sequence ID" value="KAJ4362571.1"/>
    <property type="molecule type" value="Genomic_DNA"/>
</dbReference>
<gene>
    <name evidence="3" type="ORF">N0V83_010665</name>
</gene>
<evidence type="ECO:0000256" key="1">
    <source>
        <dbReference type="SAM" id="MobiDB-lite"/>
    </source>
</evidence>
<evidence type="ECO:0000259" key="2">
    <source>
        <dbReference type="Pfam" id="PF06985"/>
    </source>
</evidence>
<dbReference type="Pfam" id="PF06985">
    <property type="entry name" value="HET"/>
    <property type="match status" value="1"/>
</dbReference>
<evidence type="ECO:0000313" key="4">
    <source>
        <dbReference type="Proteomes" id="UP001140560"/>
    </source>
</evidence>
<reference evidence="3" key="1">
    <citation type="submission" date="2022-10" db="EMBL/GenBank/DDBJ databases">
        <title>Tapping the CABI collections for fungal endophytes: first genome assemblies for Collariella, Neodidymelliopsis, Ascochyta clinopodiicola, Didymella pomorum, Didymosphaeria variabile, Neocosmospora piperis and Neocucurbitaria cava.</title>
        <authorList>
            <person name="Hill R."/>
        </authorList>
    </citation>
    <scope>NUCLEOTIDE SEQUENCE</scope>
    <source>
        <strain evidence="3">IMI 356814</strain>
    </source>
</reference>
<feature type="domain" description="Heterokaryon incompatibility" evidence="2">
    <location>
        <begin position="14"/>
        <end position="130"/>
    </location>
</feature>
<dbReference type="PANTHER" id="PTHR24148">
    <property type="entry name" value="ANKYRIN REPEAT DOMAIN-CONTAINING PROTEIN 39 HOMOLOG-RELATED"/>
    <property type="match status" value="1"/>
</dbReference>
<comment type="caution">
    <text evidence="3">The sequence shown here is derived from an EMBL/GenBank/DDBJ whole genome shotgun (WGS) entry which is preliminary data.</text>
</comment>